<feature type="compositionally biased region" description="Low complexity" evidence="1">
    <location>
        <begin position="86"/>
        <end position="104"/>
    </location>
</feature>
<evidence type="ECO:0000313" key="4">
    <source>
        <dbReference type="Proteomes" id="UP000241890"/>
    </source>
</evidence>
<reference evidence="3 4" key="1">
    <citation type="submission" date="2017-12" db="EMBL/GenBank/DDBJ databases">
        <title>Sequencing, de novo assembly and annotation of complete genome of a new Thraustochytrid species, strain FCC1311.</title>
        <authorList>
            <person name="Sedici K."/>
            <person name="Godart F."/>
            <person name="Aiese Cigliano R."/>
            <person name="Sanseverino W."/>
            <person name="Barakat M."/>
            <person name="Ortet P."/>
            <person name="Marechal E."/>
            <person name="Cagnac O."/>
            <person name="Amato A."/>
        </authorList>
    </citation>
    <scope>NUCLEOTIDE SEQUENCE [LARGE SCALE GENOMIC DNA]</scope>
</reference>
<dbReference type="Gene3D" id="1.10.287.110">
    <property type="entry name" value="DnaJ domain"/>
    <property type="match status" value="1"/>
</dbReference>
<feature type="region of interest" description="Disordered" evidence="1">
    <location>
        <begin position="130"/>
        <end position="198"/>
    </location>
</feature>
<protein>
    <submittedName>
        <fullName evidence="3">DnaJ-like subfamily C member 16</fullName>
    </submittedName>
</protein>
<gene>
    <name evidence="3" type="ORF">FCC1311_045512</name>
</gene>
<comment type="caution">
    <text evidence="3">The sequence shown here is derived from an EMBL/GenBank/DDBJ whole genome shotgun (WGS) entry which is preliminary data.</text>
</comment>
<dbReference type="GO" id="GO:0005789">
    <property type="term" value="C:endoplasmic reticulum membrane"/>
    <property type="evidence" value="ECO:0007669"/>
    <property type="project" value="TreeGrafter"/>
</dbReference>
<dbReference type="OrthoDB" id="1507364at2759"/>
<dbReference type="InterPro" id="IPR036869">
    <property type="entry name" value="J_dom_sf"/>
</dbReference>
<dbReference type="Proteomes" id="UP000241890">
    <property type="component" value="Unassembled WGS sequence"/>
</dbReference>
<proteinExistence type="predicted"/>
<feature type="compositionally biased region" description="Polar residues" evidence="1">
    <location>
        <begin position="22"/>
        <end position="35"/>
    </location>
</feature>
<organism evidence="3 4">
    <name type="scientific">Hondaea fermentalgiana</name>
    <dbReference type="NCBI Taxonomy" id="2315210"/>
    <lineage>
        <taxon>Eukaryota</taxon>
        <taxon>Sar</taxon>
        <taxon>Stramenopiles</taxon>
        <taxon>Bigyra</taxon>
        <taxon>Labyrinthulomycetes</taxon>
        <taxon>Thraustochytrida</taxon>
        <taxon>Thraustochytriidae</taxon>
        <taxon>Hondaea</taxon>
    </lineage>
</organism>
<dbReference type="GO" id="GO:0071218">
    <property type="term" value="P:cellular response to misfolded protein"/>
    <property type="evidence" value="ECO:0007669"/>
    <property type="project" value="TreeGrafter"/>
</dbReference>
<dbReference type="PANTHER" id="PTHR43908">
    <property type="entry name" value="AT29763P-RELATED"/>
    <property type="match status" value="1"/>
</dbReference>
<dbReference type="EMBL" id="BEYU01000040">
    <property type="protein sequence ID" value="GBG28328.1"/>
    <property type="molecule type" value="Genomic_DNA"/>
</dbReference>
<name>A0A2R5GF19_9STRA</name>
<feature type="compositionally biased region" description="Basic residues" evidence="1">
    <location>
        <begin position="156"/>
        <end position="184"/>
    </location>
</feature>
<dbReference type="SUPFAM" id="SSF46565">
    <property type="entry name" value="Chaperone J-domain"/>
    <property type="match status" value="1"/>
</dbReference>
<dbReference type="PRINTS" id="PR00625">
    <property type="entry name" value="JDOMAIN"/>
</dbReference>
<sequence length="550" mass="60182">MESTSSESDRDSSTEDGGEMSVSESTRQDLNQGDAQTHDDTTTMTAASHREQHEEGRQDDSEYSKTSQEQPHNKHYVEDGSGGYREGTSSGSAQSSTSSTSEGSLPEEEAPANGLTSLAALTAADLAARREANKRARVRAAERKRERERLEEELSRKKRVKMTSRTGPGKRTRPKPKPKPRKTIHLVQENSDSSTASTATQAFGMDPHAGFCGGPSCLSPSKSVGSQSTMCSPRYSSLPGSTRAAADARHHAFDYDSPMARERSGSHCQQHQHQHQHLPQCPCYVEPSEGIELDQDVVESSEEKCTCGYSDQPGSTRKREKYRRWLAEIKSFNSKLEQAWQREAAEEQDRLFREAQVRMAAEIEAERLRKDQLRKQDEANTGAQRRAWLLKCGWDETILCLEDLDLMPDVSSSDPLACLGLGATASDNDIRRRFKKLALMFHPDKNQLSAANEAFCAFSAAYRTLVTSAKTRSSATCGSTGKPTSAAAMREHGLSRSGVRRECFPSPHAARPGSANGGVASAGTSKDRSESFASYFSSSSSSEAYTASPP</sequence>
<dbReference type="AlphaFoldDB" id="A0A2R5GF19"/>
<feature type="region of interest" description="Disordered" evidence="1">
    <location>
        <begin position="1"/>
        <end position="117"/>
    </location>
</feature>
<dbReference type="InterPro" id="IPR051100">
    <property type="entry name" value="DnaJ_subfamily_B/C"/>
</dbReference>
<dbReference type="PANTHER" id="PTHR43908:SF3">
    <property type="entry name" value="AT29763P-RELATED"/>
    <property type="match status" value="1"/>
</dbReference>
<dbReference type="InterPro" id="IPR001623">
    <property type="entry name" value="DnaJ_domain"/>
</dbReference>
<dbReference type="InParanoid" id="A0A2R5GF19"/>
<dbReference type="Pfam" id="PF00226">
    <property type="entry name" value="DnaJ"/>
    <property type="match status" value="1"/>
</dbReference>
<dbReference type="CDD" id="cd06257">
    <property type="entry name" value="DnaJ"/>
    <property type="match status" value="1"/>
</dbReference>
<accession>A0A2R5GF19</accession>
<dbReference type="GO" id="GO:0030544">
    <property type="term" value="F:Hsp70 protein binding"/>
    <property type="evidence" value="ECO:0007669"/>
    <property type="project" value="TreeGrafter"/>
</dbReference>
<feature type="compositionally biased region" description="Basic and acidic residues" evidence="1">
    <location>
        <begin position="489"/>
        <end position="503"/>
    </location>
</feature>
<feature type="compositionally biased region" description="Basic and acidic residues" evidence="1">
    <location>
        <begin position="130"/>
        <end position="155"/>
    </location>
</feature>
<keyword evidence="4" id="KW-1185">Reference proteome</keyword>
<feature type="compositionally biased region" description="Polar residues" evidence="1">
    <location>
        <begin position="473"/>
        <end position="483"/>
    </location>
</feature>
<evidence type="ECO:0000259" key="2">
    <source>
        <dbReference type="PROSITE" id="PS50076"/>
    </source>
</evidence>
<evidence type="ECO:0000256" key="1">
    <source>
        <dbReference type="SAM" id="MobiDB-lite"/>
    </source>
</evidence>
<dbReference type="PROSITE" id="PS50076">
    <property type="entry name" value="DNAJ_2"/>
    <property type="match status" value="1"/>
</dbReference>
<feature type="compositionally biased region" description="Basic and acidic residues" evidence="1">
    <location>
        <begin position="48"/>
        <end position="63"/>
    </location>
</feature>
<feature type="region of interest" description="Disordered" evidence="1">
    <location>
        <begin position="473"/>
        <end position="526"/>
    </location>
</feature>
<evidence type="ECO:0000313" key="3">
    <source>
        <dbReference type="EMBL" id="GBG28328.1"/>
    </source>
</evidence>
<feature type="domain" description="J" evidence="2">
    <location>
        <begin position="414"/>
        <end position="470"/>
    </location>
</feature>
<dbReference type="SMART" id="SM00271">
    <property type="entry name" value="DnaJ"/>
    <property type="match status" value="1"/>
</dbReference>